<dbReference type="InterPro" id="IPR006356">
    <property type="entry name" value="HAD-SF_hydro_IIA_hyp3"/>
</dbReference>
<evidence type="ECO:0000256" key="1">
    <source>
        <dbReference type="SAM" id="MobiDB-lite"/>
    </source>
</evidence>
<evidence type="ECO:0000313" key="2">
    <source>
        <dbReference type="EMBL" id="KKN61090.1"/>
    </source>
</evidence>
<comment type="caution">
    <text evidence="2">The sequence shown here is derived from an EMBL/GenBank/DDBJ whole genome shotgun (WGS) entry which is preliminary data.</text>
</comment>
<dbReference type="GO" id="GO:0016791">
    <property type="term" value="F:phosphatase activity"/>
    <property type="evidence" value="ECO:0007669"/>
    <property type="project" value="TreeGrafter"/>
</dbReference>
<feature type="region of interest" description="Disordered" evidence="1">
    <location>
        <begin position="1"/>
        <end position="38"/>
    </location>
</feature>
<dbReference type="InterPro" id="IPR023214">
    <property type="entry name" value="HAD_sf"/>
</dbReference>
<dbReference type="Pfam" id="PF13242">
    <property type="entry name" value="Hydrolase_like"/>
    <property type="match status" value="1"/>
</dbReference>
<proteinExistence type="predicted"/>
<accession>A0A0F9RXC4</accession>
<dbReference type="NCBIfam" id="TIGR01459">
    <property type="entry name" value="HAD-SF-IIA-hyp4"/>
    <property type="match status" value="1"/>
</dbReference>
<reference evidence="2" key="1">
    <citation type="journal article" date="2015" name="Nature">
        <title>Complex archaea that bridge the gap between prokaryotes and eukaryotes.</title>
        <authorList>
            <person name="Spang A."/>
            <person name="Saw J.H."/>
            <person name="Jorgensen S.L."/>
            <person name="Zaremba-Niedzwiedzka K."/>
            <person name="Martijn J."/>
            <person name="Lind A.E."/>
            <person name="van Eijk R."/>
            <person name="Schleper C."/>
            <person name="Guy L."/>
            <person name="Ettema T.J."/>
        </authorList>
    </citation>
    <scope>NUCLEOTIDE SEQUENCE</scope>
</reference>
<dbReference type="EMBL" id="LAZR01000672">
    <property type="protein sequence ID" value="KKN61090.1"/>
    <property type="molecule type" value="Genomic_DNA"/>
</dbReference>
<dbReference type="CDD" id="cd07525">
    <property type="entry name" value="HAD_like"/>
    <property type="match status" value="1"/>
</dbReference>
<dbReference type="Gene3D" id="3.40.50.1000">
    <property type="entry name" value="HAD superfamily/HAD-like"/>
    <property type="match status" value="2"/>
</dbReference>
<dbReference type="PANTHER" id="PTHR19288:SF90">
    <property type="entry name" value="OS08G0542600 PROTEIN"/>
    <property type="match status" value="1"/>
</dbReference>
<dbReference type="NCBIfam" id="TIGR01460">
    <property type="entry name" value="HAD-SF-IIA"/>
    <property type="match status" value="1"/>
</dbReference>
<dbReference type="PANTHER" id="PTHR19288">
    <property type="entry name" value="4-NITROPHENYLPHOSPHATASE-RELATED"/>
    <property type="match status" value="1"/>
</dbReference>
<gene>
    <name evidence="2" type="ORF">LCGC14_0525480</name>
</gene>
<organism evidence="2">
    <name type="scientific">marine sediment metagenome</name>
    <dbReference type="NCBI Taxonomy" id="412755"/>
    <lineage>
        <taxon>unclassified sequences</taxon>
        <taxon>metagenomes</taxon>
        <taxon>ecological metagenomes</taxon>
    </lineage>
</organism>
<dbReference type="InterPro" id="IPR006357">
    <property type="entry name" value="HAD-SF_hydro_IIA"/>
</dbReference>
<dbReference type="SUPFAM" id="SSF56784">
    <property type="entry name" value="HAD-like"/>
    <property type="match status" value="1"/>
</dbReference>
<name>A0A0F9RXC4_9ZZZZ</name>
<dbReference type="InterPro" id="IPR036412">
    <property type="entry name" value="HAD-like_sf"/>
</dbReference>
<sequence>MPPAQLASALTRRRTPSIASGDQLKDNGPSMDITTPGNSGISRKIKALAEISTGYDALFCDVWGVVHNGERKHPAAEAALTEARGAGAKVVLLTNSPRPSASVIDQLDALEFSRDTYDAVVTSGDATRALIAETGGPVFHLGPARDIELFDGLGVERVDEADAAVVVATGLYDDETETPADYGDLLSRMHSRGLPMICANPDLVVHRGDRLIYCAGALAREYAALGAMVHLAGKPHRPIYDVATRVAGMSDRARILAIGDGLMTDIKGANDFGIDVLLITDGVHGDEFGGPDPDPEAVARVLRERGLHARTFMAALA</sequence>
<dbReference type="AlphaFoldDB" id="A0A0F9RXC4"/>
<dbReference type="Pfam" id="PF13344">
    <property type="entry name" value="Hydrolase_6"/>
    <property type="match status" value="1"/>
</dbReference>
<dbReference type="GO" id="GO:0005737">
    <property type="term" value="C:cytoplasm"/>
    <property type="evidence" value="ECO:0007669"/>
    <property type="project" value="TreeGrafter"/>
</dbReference>
<protein>
    <submittedName>
        <fullName evidence="2">Uncharacterized protein</fullName>
    </submittedName>
</protein>